<dbReference type="EMBL" id="SHNO01000001">
    <property type="protein sequence ID" value="MCX2978837.1"/>
    <property type="molecule type" value="Genomic_DNA"/>
</dbReference>
<dbReference type="SUPFAM" id="SSF51197">
    <property type="entry name" value="Clavaminate synthase-like"/>
    <property type="match status" value="1"/>
</dbReference>
<accession>A0ABT3T976</accession>
<dbReference type="PANTHER" id="PTHR20883">
    <property type="entry name" value="PHYTANOYL-COA DIOXYGENASE DOMAIN CONTAINING 1"/>
    <property type="match status" value="1"/>
</dbReference>
<dbReference type="Gene3D" id="2.60.120.620">
    <property type="entry name" value="q2cbj1_9rhob like domain"/>
    <property type="match status" value="1"/>
</dbReference>
<gene>
    <name evidence="2" type="ORF">EYC82_15835</name>
</gene>
<dbReference type="Proteomes" id="UP001143304">
    <property type="component" value="Unassembled WGS sequence"/>
</dbReference>
<dbReference type="InterPro" id="IPR008775">
    <property type="entry name" value="Phytyl_CoA_dOase-like"/>
</dbReference>
<feature type="compositionally biased region" description="Polar residues" evidence="1">
    <location>
        <begin position="11"/>
        <end position="21"/>
    </location>
</feature>
<name>A0ABT3T976_9GAMM</name>
<keyword evidence="3" id="KW-1185">Reference proteome</keyword>
<evidence type="ECO:0000313" key="2">
    <source>
        <dbReference type="EMBL" id="MCX2978837.1"/>
    </source>
</evidence>
<comment type="caution">
    <text evidence="2">The sequence shown here is derived from an EMBL/GenBank/DDBJ whole genome shotgun (WGS) entry which is preliminary data.</text>
</comment>
<protein>
    <submittedName>
        <fullName evidence="2">SnoK</fullName>
    </submittedName>
</protein>
<proteinExistence type="predicted"/>
<evidence type="ECO:0000256" key="1">
    <source>
        <dbReference type="SAM" id="MobiDB-lite"/>
    </source>
</evidence>
<dbReference type="PANTHER" id="PTHR20883:SF49">
    <property type="entry name" value="PHYTANOYL-COA DIOXYGENASE"/>
    <property type="match status" value="1"/>
</dbReference>
<feature type="region of interest" description="Disordered" evidence="1">
    <location>
        <begin position="1"/>
        <end position="21"/>
    </location>
</feature>
<reference evidence="2" key="1">
    <citation type="submission" date="2019-02" db="EMBL/GenBank/DDBJ databases">
        <authorList>
            <person name="Li S.-H."/>
        </authorList>
    </citation>
    <scope>NUCLEOTIDE SEQUENCE</scope>
    <source>
        <strain evidence="2">IMCC11814</strain>
    </source>
</reference>
<organism evidence="2 3">
    <name type="scientific">Candidatus Marimicrobium litorale</name>
    <dbReference type="NCBI Taxonomy" id="2518991"/>
    <lineage>
        <taxon>Bacteria</taxon>
        <taxon>Pseudomonadati</taxon>
        <taxon>Pseudomonadota</taxon>
        <taxon>Gammaproteobacteria</taxon>
        <taxon>Cellvibrionales</taxon>
        <taxon>Halieaceae</taxon>
        <taxon>Marimicrobium</taxon>
    </lineage>
</organism>
<evidence type="ECO:0000313" key="3">
    <source>
        <dbReference type="Proteomes" id="UP001143304"/>
    </source>
</evidence>
<feature type="compositionally biased region" description="Basic and acidic residues" evidence="1">
    <location>
        <begin position="1"/>
        <end position="10"/>
    </location>
</feature>
<dbReference type="Pfam" id="PF05721">
    <property type="entry name" value="PhyH"/>
    <property type="match status" value="1"/>
</dbReference>
<sequence>MTLAENEHDQNSPAVQVATPTEQAPIEVDQSILAQLEADLSVPYQLSSDSIDQFAANGYIKLKNVINAEHLTLLRQRINSILINALGVETDLAFRSDEMMWLHDELVRHFVLSKRIAQIASELLGVQAVRLYHDNALSKEPGCGRTPWHYDYHHFPIDSQNVCTAWIPLQPIPREMGPLAFAAGIETYKLVKDLSFNKFDSSYDRQLSQIFADRDIRIDDSGFELGEISFHHTLSFHTAGANRTNESRMALATTYFEDGARLVSNPTMISGEFQKFMPAIEPGDIINSAYNPVCHLRAD</sequence>